<keyword evidence="10 13" id="KW-0472">Membrane</keyword>
<evidence type="ECO:0000256" key="7">
    <source>
        <dbReference type="ARBA" id="ARBA00022695"/>
    </source>
</evidence>
<dbReference type="PANTHER" id="PTHR46382:SF1">
    <property type="entry name" value="PHOSPHATIDATE CYTIDYLYLTRANSFERASE"/>
    <property type="match status" value="1"/>
</dbReference>
<evidence type="ECO:0000313" key="14">
    <source>
        <dbReference type="EMBL" id="CAB4611712.1"/>
    </source>
</evidence>
<evidence type="ECO:0000256" key="12">
    <source>
        <dbReference type="ARBA" id="ARBA00023264"/>
    </source>
</evidence>
<feature type="transmembrane region" description="Helical" evidence="13">
    <location>
        <begin position="45"/>
        <end position="64"/>
    </location>
</feature>
<keyword evidence="5" id="KW-0808">Transferase</keyword>
<dbReference type="PROSITE" id="PS01315">
    <property type="entry name" value="CDS"/>
    <property type="match status" value="1"/>
</dbReference>
<reference evidence="15" key="1">
    <citation type="submission" date="2020-05" db="EMBL/GenBank/DDBJ databases">
        <authorList>
            <person name="Chiriac C."/>
            <person name="Salcher M."/>
            <person name="Ghai R."/>
            <person name="Kavagutti S V."/>
        </authorList>
    </citation>
    <scope>NUCLEOTIDE SEQUENCE</scope>
</reference>
<evidence type="ECO:0000256" key="8">
    <source>
        <dbReference type="ARBA" id="ARBA00022989"/>
    </source>
</evidence>
<evidence type="ECO:0000256" key="9">
    <source>
        <dbReference type="ARBA" id="ARBA00023098"/>
    </source>
</evidence>
<dbReference type="InterPro" id="IPR000374">
    <property type="entry name" value="PC_trans"/>
</dbReference>
<proteinExistence type="inferred from homology"/>
<dbReference type="GO" id="GO:0004605">
    <property type="term" value="F:phosphatidate cytidylyltransferase activity"/>
    <property type="evidence" value="ECO:0007669"/>
    <property type="project" value="TreeGrafter"/>
</dbReference>
<evidence type="ECO:0000256" key="4">
    <source>
        <dbReference type="ARBA" id="ARBA00022516"/>
    </source>
</evidence>
<evidence type="ECO:0000256" key="2">
    <source>
        <dbReference type="ARBA" id="ARBA00010185"/>
    </source>
</evidence>
<gene>
    <name evidence="14" type="ORF">UFOPK1908_00088</name>
    <name evidence="15" type="ORF">UFOPK2282_00585</name>
    <name evidence="16" type="ORF">UFOPK3576_00571</name>
</gene>
<name>A0A6J6LMQ8_9ZZZZ</name>
<organism evidence="15">
    <name type="scientific">freshwater metagenome</name>
    <dbReference type="NCBI Taxonomy" id="449393"/>
    <lineage>
        <taxon>unclassified sequences</taxon>
        <taxon>metagenomes</taxon>
        <taxon>ecological metagenomes</taxon>
    </lineage>
</organism>
<evidence type="ECO:0000256" key="10">
    <source>
        <dbReference type="ARBA" id="ARBA00023136"/>
    </source>
</evidence>
<dbReference type="PANTHER" id="PTHR46382">
    <property type="entry name" value="PHOSPHATIDATE CYTIDYLYLTRANSFERASE"/>
    <property type="match status" value="1"/>
</dbReference>
<feature type="transmembrane region" description="Helical" evidence="13">
    <location>
        <begin position="96"/>
        <end position="112"/>
    </location>
</feature>
<dbReference type="EMBL" id="CAFBMO010000016">
    <property type="protein sequence ID" value="CAB4902879.1"/>
    <property type="molecule type" value="Genomic_DNA"/>
</dbReference>
<protein>
    <submittedName>
        <fullName evidence="15">Unannotated protein</fullName>
    </submittedName>
</protein>
<evidence type="ECO:0000313" key="16">
    <source>
        <dbReference type="EMBL" id="CAB4902879.1"/>
    </source>
</evidence>
<dbReference type="AlphaFoldDB" id="A0A6J6LMQ8"/>
<keyword evidence="8 13" id="KW-1133">Transmembrane helix</keyword>
<dbReference type="GO" id="GO:0016024">
    <property type="term" value="P:CDP-diacylglycerol biosynthetic process"/>
    <property type="evidence" value="ECO:0007669"/>
    <property type="project" value="TreeGrafter"/>
</dbReference>
<keyword evidence="6 13" id="KW-0812">Transmembrane</keyword>
<evidence type="ECO:0000256" key="5">
    <source>
        <dbReference type="ARBA" id="ARBA00022679"/>
    </source>
</evidence>
<dbReference type="EMBL" id="CAEZVB010000001">
    <property type="protein sequence ID" value="CAB4611712.1"/>
    <property type="molecule type" value="Genomic_DNA"/>
</dbReference>
<dbReference type="Pfam" id="PF01148">
    <property type="entry name" value="CTP_transf_1"/>
    <property type="match status" value="1"/>
</dbReference>
<comment type="subcellular location">
    <subcellularLocation>
        <location evidence="1">Cell membrane</location>
        <topology evidence="1">Multi-pass membrane protein</topology>
    </subcellularLocation>
</comment>
<evidence type="ECO:0000256" key="11">
    <source>
        <dbReference type="ARBA" id="ARBA00023209"/>
    </source>
</evidence>
<dbReference type="EMBL" id="CAEZWR010000052">
    <property type="protein sequence ID" value="CAB4661665.1"/>
    <property type="molecule type" value="Genomic_DNA"/>
</dbReference>
<keyword evidence="7" id="KW-0548">Nucleotidyltransferase</keyword>
<feature type="transmembrane region" description="Helical" evidence="13">
    <location>
        <begin position="20"/>
        <end position="39"/>
    </location>
</feature>
<keyword evidence="11" id="KW-0594">Phospholipid biosynthesis</keyword>
<evidence type="ECO:0000256" key="3">
    <source>
        <dbReference type="ARBA" id="ARBA00022475"/>
    </source>
</evidence>
<keyword evidence="3" id="KW-1003">Cell membrane</keyword>
<feature type="transmembrane region" description="Helical" evidence="13">
    <location>
        <begin position="124"/>
        <end position="144"/>
    </location>
</feature>
<dbReference type="GO" id="GO:0005886">
    <property type="term" value="C:plasma membrane"/>
    <property type="evidence" value="ECO:0007669"/>
    <property type="project" value="UniProtKB-SubCell"/>
</dbReference>
<sequence length="282" mass="29810">MSDPVGSSAPARKPRAGRNLPAAIATGVGLIALICLTLFTYRWTFGVLVSVAMVIAVLEFSNAFKQSGIHLERITVALAAAVMPLAAFWYGLTGQTVVMGITVLAVIFVRIPRGSDGYVKDVTASLFVVAYLPFMASFLMLTLSADNGPLRVLVFVALTVGNDVGGYAVGVFFGKHPIAPSISPKKSWEGLVGSFILQIALGMAGFVWLLDAPWWQGAIAGIVLTITATAGDFAESAVKRDMGVKDMGRLLPGHGGIMDRLDSLIPNAFTSWALFTLFLGSV</sequence>
<evidence type="ECO:0000256" key="1">
    <source>
        <dbReference type="ARBA" id="ARBA00004651"/>
    </source>
</evidence>
<keyword evidence="4" id="KW-0444">Lipid biosynthesis</keyword>
<feature type="transmembrane region" description="Helical" evidence="13">
    <location>
        <begin position="150"/>
        <end position="169"/>
    </location>
</feature>
<evidence type="ECO:0000313" key="15">
    <source>
        <dbReference type="EMBL" id="CAB4661665.1"/>
    </source>
</evidence>
<comment type="similarity">
    <text evidence="2">Belongs to the CDS family.</text>
</comment>
<evidence type="ECO:0000256" key="13">
    <source>
        <dbReference type="SAM" id="Phobius"/>
    </source>
</evidence>
<evidence type="ECO:0000256" key="6">
    <source>
        <dbReference type="ARBA" id="ARBA00022692"/>
    </source>
</evidence>
<accession>A0A6J6LMQ8</accession>
<keyword evidence="12" id="KW-1208">Phospholipid metabolism</keyword>
<feature type="transmembrane region" description="Helical" evidence="13">
    <location>
        <begin position="190"/>
        <end position="208"/>
    </location>
</feature>
<keyword evidence="9" id="KW-0443">Lipid metabolism</keyword>